<reference evidence="3 4" key="1">
    <citation type="submission" date="2019-02" db="EMBL/GenBank/DDBJ databases">
        <authorList>
            <person name="Li S.-H."/>
        </authorList>
    </citation>
    <scope>NUCLEOTIDE SEQUENCE [LARGE SCALE GENOMIC DNA]</scope>
    <source>
        <strain evidence="3 4">IMCC14385</strain>
    </source>
</reference>
<dbReference type="KEGG" id="halc:EY643_01475"/>
<evidence type="ECO:0000313" key="4">
    <source>
        <dbReference type="Proteomes" id="UP000326287"/>
    </source>
</evidence>
<proteinExistence type="predicted"/>
<name>A0A5P9NHC6_9GAMM</name>
<protein>
    <submittedName>
        <fullName evidence="3">DUF1298 domain-containing protein</fullName>
    </submittedName>
</protein>
<dbReference type="InterPro" id="IPR009721">
    <property type="entry name" value="O-acyltransferase_WSD1_C"/>
</dbReference>
<evidence type="ECO:0000259" key="2">
    <source>
        <dbReference type="Pfam" id="PF06974"/>
    </source>
</evidence>
<keyword evidence="4" id="KW-1185">Reference proteome</keyword>
<dbReference type="AlphaFoldDB" id="A0A5P9NHC6"/>
<keyword evidence="1" id="KW-0812">Transmembrane</keyword>
<gene>
    <name evidence="3" type="ORF">EY643_01475</name>
</gene>
<dbReference type="Pfam" id="PF06974">
    <property type="entry name" value="WS_DGAT_C"/>
    <property type="match status" value="1"/>
</dbReference>
<dbReference type="Proteomes" id="UP000326287">
    <property type="component" value="Chromosome"/>
</dbReference>
<feature type="transmembrane region" description="Helical" evidence="1">
    <location>
        <begin position="6"/>
        <end position="26"/>
    </location>
</feature>
<dbReference type="EMBL" id="CP036422">
    <property type="protein sequence ID" value="QFU74428.1"/>
    <property type="molecule type" value="Genomic_DNA"/>
</dbReference>
<sequence length="73" mass="8205">MSYTWGHIMMGLGVLLDMMGLFHAVISSSDKITINATSTREMMPDSAFYQDCLDASFKELLKAAKSRKRRNAN</sequence>
<keyword evidence="1" id="KW-1133">Transmembrane helix</keyword>
<evidence type="ECO:0000256" key="1">
    <source>
        <dbReference type="SAM" id="Phobius"/>
    </source>
</evidence>
<feature type="domain" description="O-acyltransferase WSD1 C-terminal" evidence="2">
    <location>
        <begin position="9"/>
        <end position="60"/>
    </location>
</feature>
<dbReference type="OrthoDB" id="9810950at2"/>
<accession>A0A5P9NHC6</accession>
<dbReference type="RefSeq" id="WP_152660540.1">
    <property type="nucleotide sequence ID" value="NZ_CP036422.1"/>
</dbReference>
<keyword evidence="1" id="KW-0472">Membrane</keyword>
<organism evidence="3 4">
    <name type="scientific">Halioglobus maricola</name>
    <dbReference type="NCBI Taxonomy" id="2601894"/>
    <lineage>
        <taxon>Bacteria</taxon>
        <taxon>Pseudomonadati</taxon>
        <taxon>Pseudomonadota</taxon>
        <taxon>Gammaproteobacteria</taxon>
        <taxon>Cellvibrionales</taxon>
        <taxon>Halieaceae</taxon>
        <taxon>Halioglobus</taxon>
    </lineage>
</organism>
<evidence type="ECO:0000313" key="3">
    <source>
        <dbReference type="EMBL" id="QFU74428.1"/>
    </source>
</evidence>